<dbReference type="SUPFAM" id="SSF89392">
    <property type="entry name" value="Prokaryotic lipoproteins and lipoprotein localization factors"/>
    <property type="match status" value="1"/>
</dbReference>
<dbReference type="EMBL" id="MT631578">
    <property type="protein sequence ID" value="QNO54422.1"/>
    <property type="molecule type" value="Genomic_DNA"/>
</dbReference>
<protein>
    <recommendedName>
        <fullName evidence="3">Outer-membrane lipoprotein carrier protein</fullName>
    </recommendedName>
</protein>
<dbReference type="InterPro" id="IPR029046">
    <property type="entry name" value="LolA/LolB/LppX"/>
</dbReference>
<feature type="region of interest" description="Disordered" evidence="1">
    <location>
        <begin position="19"/>
        <end position="42"/>
    </location>
</feature>
<dbReference type="AlphaFoldDB" id="A0A7G9Z2D8"/>
<sequence length="237" mass="25721">MGLILIGVVMSAGCADKAEQEQAPSAPAVEVTTTQPSTDETLTAPTSNESLIDLLGKAKGISVKYDMVTTDNGEIVSTGTAWLKGNNMRIDTTAEGQAMVMIVNGDDRVSYMYQPDENMALKTVLDKVPESVTGDVEALMNLNPTIIGTETIDGMRCTVIEYVVMEKPEEVKIKQCIWLKYGLPVQVEMTSPSGTSRTEMKNFDFGRISDTTFELPAGVEIKNLSDMFDMSTLPDEA</sequence>
<name>A0A7G9Z2D8_9EURY</name>
<evidence type="ECO:0008006" key="3">
    <source>
        <dbReference type="Google" id="ProtNLM"/>
    </source>
</evidence>
<organism evidence="2">
    <name type="scientific">Candidatus Methanophaga sp. ANME-1 ERB7</name>
    <dbReference type="NCBI Taxonomy" id="2759913"/>
    <lineage>
        <taxon>Archaea</taxon>
        <taxon>Methanobacteriati</taxon>
        <taxon>Methanobacteriota</taxon>
        <taxon>Stenosarchaea group</taxon>
        <taxon>Methanomicrobia</taxon>
        <taxon>Candidatus Methanophagales</taxon>
        <taxon>Candidatus Methanophagaceae</taxon>
        <taxon>Candidatus Methanophaga</taxon>
    </lineage>
</organism>
<reference evidence="2" key="1">
    <citation type="submission" date="2020-06" db="EMBL/GenBank/DDBJ databases">
        <title>Unique genomic features of the anaerobic methanotrophic archaea.</title>
        <authorList>
            <person name="Chadwick G.L."/>
            <person name="Skennerton C.T."/>
            <person name="Laso-Perez R."/>
            <person name="Leu A.O."/>
            <person name="Speth D.R."/>
            <person name="Yu H."/>
            <person name="Morgan-Lang C."/>
            <person name="Hatzenpichler R."/>
            <person name="Goudeau D."/>
            <person name="Malmstrom R."/>
            <person name="Brazelton W.J."/>
            <person name="Woyke T."/>
            <person name="Hallam S.J."/>
            <person name="Tyson G.W."/>
            <person name="Wegener G."/>
            <person name="Boetius A."/>
            <person name="Orphan V."/>
        </authorList>
    </citation>
    <scope>NUCLEOTIDE SEQUENCE</scope>
</reference>
<proteinExistence type="predicted"/>
<dbReference type="Gene3D" id="2.50.20.10">
    <property type="entry name" value="Lipoprotein localisation LolA/LolB/LppX"/>
    <property type="match status" value="1"/>
</dbReference>
<gene>
    <name evidence="2" type="ORF">JEICAKEA_00032</name>
</gene>
<accession>A0A7G9Z2D8</accession>
<feature type="compositionally biased region" description="Polar residues" evidence="1">
    <location>
        <begin position="31"/>
        <end position="42"/>
    </location>
</feature>
<evidence type="ECO:0000256" key="1">
    <source>
        <dbReference type="SAM" id="MobiDB-lite"/>
    </source>
</evidence>
<evidence type="ECO:0000313" key="2">
    <source>
        <dbReference type="EMBL" id="QNO54422.1"/>
    </source>
</evidence>